<dbReference type="EMBL" id="VRSV01000001">
    <property type="protein sequence ID" value="TXK12531.1"/>
    <property type="molecule type" value="Genomic_DNA"/>
</dbReference>
<dbReference type="SUPFAM" id="SSF51430">
    <property type="entry name" value="NAD(P)-linked oxidoreductase"/>
    <property type="match status" value="1"/>
</dbReference>
<comment type="similarity">
    <text evidence="1">Belongs to the aldo/keto reductase family.</text>
</comment>
<gene>
    <name evidence="8" type="ORF">FVP77_03400</name>
</gene>
<sequence>MIQVPLIPLADGRSIPQLGVGTYKVPAELTADLVAGALADGYRHVDTAALYGNEAEVGEGLRRSGLDRDDLFVTTKVWNDDQGYDSTLRAFDASLGRLGLDEVDLYLIHWPVPSQDRYVDTWRALVRLATEGRARSIGVSNFHPHHIDRLVAETGVRPVVNQIELHPRFPQRHLQEWNAGHGIVTEAWAPLARGGLLDEPALRSIAQHHDKTPAQVVIRWHLDRGLVLFPKSTSPARLRENADVFDFVLDADDVAAIDRLETGARTGRDPDLD</sequence>
<evidence type="ECO:0000256" key="6">
    <source>
        <dbReference type="PIRSR" id="PIRSR000097-3"/>
    </source>
</evidence>
<name>A0A5C8I2U7_9MICO</name>
<dbReference type="InterPro" id="IPR020471">
    <property type="entry name" value="AKR"/>
</dbReference>
<evidence type="ECO:0000256" key="4">
    <source>
        <dbReference type="PIRSR" id="PIRSR000097-1"/>
    </source>
</evidence>
<dbReference type="AlphaFoldDB" id="A0A5C8I2U7"/>
<organism evidence="8 9">
    <name type="scientific">Microbacterium hatanonis</name>
    <dbReference type="NCBI Taxonomy" id="404366"/>
    <lineage>
        <taxon>Bacteria</taxon>
        <taxon>Bacillati</taxon>
        <taxon>Actinomycetota</taxon>
        <taxon>Actinomycetes</taxon>
        <taxon>Micrococcales</taxon>
        <taxon>Microbacteriaceae</taxon>
        <taxon>Microbacterium</taxon>
    </lineage>
</organism>
<dbReference type="PROSITE" id="PS00798">
    <property type="entry name" value="ALDOKETO_REDUCTASE_1"/>
    <property type="match status" value="1"/>
</dbReference>
<evidence type="ECO:0000256" key="5">
    <source>
        <dbReference type="PIRSR" id="PIRSR000097-2"/>
    </source>
</evidence>
<keyword evidence="3" id="KW-0560">Oxidoreductase</keyword>
<feature type="binding site" evidence="5">
    <location>
        <position position="109"/>
    </location>
    <ligand>
        <name>substrate</name>
    </ligand>
</feature>
<evidence type="ECO:0000256" key="2">
    <source>
        <dbReference type="ARBA" id="ARBA00022857"/>
    </source>
</evidence>
<dbReference type="PANTHER" id="PTHR43827:SF3">
    <property type="entry name" value="NADP-DEPENDENT OXIDOREDUCTASE DOMAIN-CONTAINING PROTEIN"/>
    <property type="match status" value="1"/>
</dbReference>
<dbReference type="InterPro" id="IPR036812">
    <property type="entry name" value="NAD(P)_OxRdtase_dom_sf"/>
</dbReference>
<dbReference type="RefSeq" id="WP_147893253.1">
    <property type="nucleotide sequence ID" value="NZ_BAAANR010000001.1"/>
</dbReference>
<evidence type="ECO:0000256" key="1">
    <source>
        <dbReference type="ARBA" id="ARBA00007905"/>
    </source>
</evidence>
<comment type="caution">
    <text evidence="8">The sequence shown here is derived from an EMBL/GenBank/DDBJ whole genome shotgun (WGS) entry which is preliminary data.</text>
</comment>
<dbReference type="PROSITE" id="PS00062">
    <property type="entry name" value="ALDOKETO_REDUCTASE_2"/>
    <property type="match status" value="1"/>
</dbReference>
<dbReference type="InterPro" id="IPR023210">
    <property type="entry name" value="NADP_OxRdtase_dom"/>
</dbReference>
<dbReference type="Gene3D" id="3.20.20.100">
    <property type="entry name" value="NADP-dependent oxidoreductase domain"/>
    <property type="match status" value="1"/>
</dbReference>
<proteinExistence type="inferred from homology"/>
<dbReference type="Pfam" id="PF00248">
    <property type="entry name" value="Aldo_ket_red"/>
    <property type="match status" value="1"/>
</dbReference>
<reference evidence="8 9" key="1">
    <citation type="submission" date="2019-08" db="EMBL/GenBank/DDBJ databases">
        <authorList>
            <person name="Dong K."/>
        </authorList>
    </citation>
    <scope>NUCLEOTIDE SEQUENCE [LARGE SCALE GENOMIC DNA]</scope>
    <source>
        <strain evidence="8 9">JCM14558</strain>
    </source>
</reference>
<dbReference type="PIRSF" id="PIRSF000097">
    <property type="entry name" value="AKR"/>
    <property type="match status" value="1"/>
</dbReference>
<feature type="domain" description="NADP-dependent oxidoreductase" evidence="7">
    <location>
        <begin position="21"/>
        <end position="260"/>
    </location>
</feature>
<dbReference type="FunFam" id="3.20.20.100:FF:000015">
    <property type="entry name" value="Oxidoreductase, aldo/keto reductase family"/>
    <property type="match status" value="1"/>
</dbReference>
<evidence type="ECO:0000313" key="9">
    <source>
        <dbReference type="Proteomes" id="UP000321034"/>
    </source>
</evidence>
<keyword evidence="2" id="KW-0521">NADP</keyword>
<dbReference type="GO" id="GO:0016616">
    <property type="term" value="F:oxidoreductase activity, acting on the CH-OH group of donors, NAD or NADP as acceptor"/>
    <property type="evidence" value="ECO:0007669"/>
    <property type="project" value="UniProtKB-ARBA"/>
</dbReference>
<dbReference type="Proteomes" id="UP000321034">
    <property type="component" value="Unassembled WGS sequence"/>
</dbReference>
<evidence type="ECO:0000259" key="7">
    <source>
        <dbReference type="Pfam" id="PF00248"/>
    </source>
</evidence>
<evidence type="ECO:0000256" key="3">
    <source>
        <dbReference type="ARBA" id="ARBA00023002"/>
    </source>
</evidence>
<dbReference type="InterPro" id="IPR018170">
    <property type="entry name" value="Aldo/ket_reductase_CS"/>
</dbReference>
<evidence type="ECO:0000313" key="8">
    <source>
        <dbReference type="EMBL" id="TXK12531.1"/>
    </source>
</evidence>
<dbReference type="PRINTS" id="PR00069">
    <property type="entry name" value="ALDKETRDTASE"/>
</dbReference>
<feature type="active site" description="Proton donor" evidence="4">
    <location>
        <position position="51"/>
    </location>
</feature>
<accession>A0A5C8I2U7</accession>
<keyword evidence="9" id="KW-1185">Reference proteome</keyword>
<protein>
    <submittedName>
        <fullName evidence="8">Aldo/keto reductase</fullName>
    </submittedName>
</protein>
<dbReference type="PANTHER" id="PTHR43827">
    <property type="entry name" value="2,5-DIKETO-D-GLUCONIC ACID REDUCTASE"/>
    <property type="match status" value="1"/>
</dbReference>
<feature type="site" description="Lowers pKa of active site Tyr" evidence="6">
    <location>
        <position position="76"/>
    </location>
</feature>
<dbReference type="OrthoDB" id="9804790at2"/>